<feature type="compositionally biased region" description="Basic and acidic residues" evidence="1">
    <location>
        <begin position="1"/>
        <end position="22"/>
    </location>
</feature>
<sequence>MQHLMDEKLGGLELEKITREPGRSGGRSKRQGSDSGRRPNPKTSSASSGGAKRSPGAPASLDNADEIEPGIQDSDIASPPPASSSPPSASRSPGFHPSPAPIENDAAVHKAQNAPATPPDGLTDRSTNTPYPAPLASPSASVDDARPPTASTSASDSANIEVTSPTCGTATMTVNGNSSANPLAGPSHGGEDAPVLEMLPAQDDVETTTSATTADAPADAEPLTAPPLRRSARKAGRPAQAATSAVSSPPPAQRGPDKSASTSKSSTRREKDAAQSAAGSSSAPPAAANPPSTSAGSSAAAIGSSSSSAALAKTPQQTKKPKQDTVKLFTTWEKSKEAVLALFNEGIVRPIYVGNASLRSKPSYTCALPGGRSFGFVMDAEISERRDIRFRFNQTTLAPEIAISKEQEDCRPVRGTANNPLKLYEHAGYDWTESPLDILGEAGQQNLKAYIFSALNGLKKFWPRESLEWLPQSVMDCWSSKEEVAPFKKAMTWQDARAGNIQLRPYAVRGKWYLRAKISVGSSEHEWRGWLLEGVKMDRPVFVEPAGSRDFQVVSEGHEGVLLSSLVGSRDAAQLAVWRREVRRVSVR</sequence>
<reference evidence="2" key="1">
    <citation type="journal article" date="2014" name="Genome Announc.">
        <title>Draft genome sequence of Rhodosporidium toruloides CECT1137, an oleaginous yeast of biotechnological interest.</title>
        <authorList>
            <person name="Morin N."/>
            <person name="Calcas X."/>
            <person name="Devillers H."/>
            <person name="Durrens P."/>
            <person name="Sherman D.J."/>
            <person name="Nicaud J.-M."/>
            <person name="Neuveglise C."/>
        </authorList>
    </citation>
    <scope>NUCLEOTIDE SEQUENCE</scope>
    <source>
        <strain evidence="2">CECT1137</strain>
    </source>
</reference>
<feature type="compositionally biased region" description="Low complexity" evidence="1">
    <location>
        <begin position="238"/>
        <end position="247"/>
    </location>
</feature>
<dbReference type="AlphaFoldDB" id="A0A061BRE9"/>
<evidence type="ECO:0000256" key="1">
    <source>
        <dbReference type="SAM" id="MobiDB-lite"/>
    </source>
</evidence>
<evidence type="ECO:0000313" key="2">
    <source>
        <dbReference type="EMBL" id="CDR49591.1"/>
    </source>
</evidence>
<name>A0A061BRE9_RHOTO</name>
<gene>
    <name evidence="2" type="ORF">RHTO0S_28e01200g</name>
</gene>
<accession>A0A061BRE9</accession>
<feature type="compositionally biased region" description="Low complexity" evidence="1">
    <location>
        <begin position="134"/>
        <end position="158"/>
    </location>
</feature>
<feature type="compositionally biased region" description="Polar residues" evidence="1">
    <location>
        <begin position="160"/>
        <end position="181"/>
    </location>
</feature>
<proteinExistence type="predicted"/>
<feature type="compositionally biased region" description="Low complexity" evidence="1">
    <location>
        <begin position="274"/>
        <end position="301"/>
    </location>
</feature>
<feature type="region of interest" description="Disordered" evidence="1">
    <location>
        <begin position="1"/>
        <end position="301"/>
    </location>
</feature>
<protein>
    <submittedName>
        <fullName evidence="2">RHTO0S28e01200g1_1</fullName>
    </submittedName>
</protein>
<organism evidence="2">
    <name type="scientific">Rhodotorula toruloides</name>
    <name type="common">Yeast</name>
    <name type="synonym">Rhodosporidium toruloides</name>
    <dbReference type="NCBI Taxonomy" id="5286"/>
    <lineage>
        <taxon>Eukaryota</taxon>
        <taxon>Fungi</taxon>
        <taxon>Dikarya</taxon>
        <taxon>Basidiomycota</taxon>
        <taxon>Pucciniomycotina</taxon>
        <taxon>Microbotryomycetes</taxon>
        <taxon>Sporidiobolales</taxon>
        <taxon>Sporidiobolaceae</taxon>
        <taxon>Rhodotorula</taxon>
    </lineage>
</organism>
<dbReference type="EMBL" id="LK052963">
    <property type="protein sequence ID" value="CDR49591.1"/>
    <property type="molecule type" value="Genomic_DNA"/>
</dbReference>
<feature type="compositionally biased region" description="Low complexity" evidence="1">
    <location>
        <begin position="207"/>
        <end position="228"/>
    </location>
</feature>